<evidence type="ECO:0000313" key="2">
    <source>
        <dbReference type="EMBL" id="GMR32084.1"/>
    </source>
</evidence>
<evidence type="ECO:0000256" key="1">
    <source>
        <dbReference type="SAM" id="MobiDB-lite"/>
    </source>
</evidence>
<dbReference type="AlphaFoldDB" id="A0AAN4Z2G7"/>
<name>A0AAN4Z2G7_9BILA</name>
<proteinExistence type="predicted"/>
<gene>
    <name evidence="2" type="ORF">PMAYCL1PPCAC_02279</name>
</gene>
<feature type="non-terminal residue" evidence="2">
    <location>
        <position position="103"/>
    </location>
</feature>
<keyword evidence="3" id="KW-1185">Reference proteome</keyword>
<comment type="caution">
    <text evidence="2">The sequence shown here is derived from an EMBL/GenBank/DDBJ whole genome shotgun (WGS) entry which is preliminary data.</text>
</comment>
<reference evidence="3" key="1">
    <citation type="submission" date="2022-10" db="EMBL/GenBank/DDBJ databases">
        <title>Genome assembly of Pristionchus species.</title>
        <authorList>
            <person name="Yoshida K."/>
            <person name="Sommer R.J."/>
        </authorList>
    </citation>
    <scope>NUCLEOTIDE SEQUENCE [LARGE SCALE GENOMIC DNA]</scope>
    <source>
        <strain evidence="3">RS5460</strain>
    </source>
</reference>
<feature type="region of interest" description="Disordered" evidence="1">
    <location>
        <begin position="33"/>
        <end position="62"/>
    </location>
</feature>
<feature type="non-terminal residue" evidence="2">
    <location>
        <position position="1"/>
    </location>
</feature>
<organism evidence="2 3">
    <name type="scientific">Pristionchus mayeri</name>
    <dbReference type="NCBI Taxonomy" id="1317129"/>
    <lineage>
        <taxon>Eukaryota</taxon>
        <taxon>Metazoa</taxon>
        <taxon>Ecdysozoa</taxon>
        <taxon>Nematoda</taxon>
        <taxon>Chromadorea</taxon>
        <taxon>Rhabditida</taxon>
        <taxon>Rhabditina</taxon>
        <taxon>Diplogasteromorpha</taxon>
        <taxon>Diplogasteroidea</taxon>
        <taxon>Neodiplogasteridae</taxon>
        <taxon>Pristionchus</taxon>
    </lineage>
</organism>
<protein>
    <submittedName>
        <fullName evidence="2">Uncharacterized protein</fullName>
    </submittedName>
</protein>
<evidence type="ECO:0000313" key="3">
    <source>
        <dbReference type="Proteomes" id="UP001328107"/>
    </source>
</evidence>
<accession>A0AAN4Z2G7</accession>
<dbReference type="Proteomes" id="UP001328107">
    <property type="component" value="Unassembled WGS sequence"/>
</dbReference>
<dbReference type="EMBL" id="BTRK01000001">
    <property type="protein sequence ID" value="GMR32084.1"/>
    <property type="molecule type" value="Genomic_DNA"/>
</dbReference>
<sequence>VDDVVPVAPPGENSLPCTITSERLGEMTKCVIGDSSRSDSHPIPSCYDIASSPPQFPTLQRQGNGLLSHSRIELEDPGWSLIVDVLQFLQHEFERIHSMEGNV</sequence>